<dbReference type="GO" id="GO:0005524">
    <property type="term" value="F:ATP binding"/>
    <property type="evidence" value="ECO:0007669"/>
    <property type="project" value="UniProtKB-KW"/>
</dbReference>
<keyword evidence="2 11" id="KW-0812">Transmembrane</keyword>
<evidence type="ECO:0000256" key="1">
    <source>
        <dbReference type="ARBA" id="ARBA00004162"/>
    </source>
</evidence>
<dbReference type="GO" id="GO:0051897">
    <property type="term" value="P:positive regulation of phosphatidylinositol 3-kinase/protein kinase B signal transduction"/>
    <property type="evidence" value="ECO:0007669"/>
    <property type="project" value="TreeGrafter"/>
</dbReference>
<evidence type="ECO:0000313" key="14">
    <source>
        <dbReference type="EMBL" id="CAL4062450.1"/>
    </source>
</evidence>
<comment type="subcellular location">
    <subcellularLocation>
        <location evidence="1">Cell membrane</location>
        <topology evidence="1">Single-pass membrane protein</topology>
    </subcellularLocation>
</comment>
<evidence type="ECO:0000256" key="5">
    <source>
        <dbReference type="ARBA" id="ARBA00022840"/>
    </source>
</evidence>
<evidence type="ECO:0000256" key="10">
    <source>
        <dbReference type="SAM" id="MobiDB-lite"/>
    </source>
</evidence>
<dbReference type="AlphaFoldDB" id="A0AAV2PNE2"/>
<keyword evidence="6 11" id="KW-1133">Transmembrane helix</keyword>
<feature type="compositionally biased region" description="Polar residues" evidence="10">
    <location>
        <begin position="418"/>
        <end position="428"/>
    </location>
</feature>
<dbReference type="InterPro" id="IPR001245">
    <property type="entry name" value="Ser-Thr/Tyr_kinase_cat_dom"/>
</dbReference>
<evidence type="ECO:0000256" key="6">
    <source>
        <dbReference type="ARBA" id="ARBA00022989"/>
    </source>
</evidence>
<dbReference type="Gene3D" id="3.30.200.20">
    <property type="entry name" value="Phosphorylase Kinase, domain 1"/>
    <property type="match status" value="1"/>
</dbReference>
<evidence type="ECO:0000256" key="11">
    <source>
        <dbReference type="SAM" id="Phobius"/>
    </source>
</evidence>
<dbReference type="InterPro" id="IPR050122">
    <property type="entry name" value="RTK"/>
</dbReference>
<evidence type="ECO:0000256" key="3">
    <source>
        <dbReference type="ARBA" id="ARBA00022729"/>
    </source>
</evidence>
<dbReference type="PROSITE" id="PS50814">
    <property type="entry name" value="WIF"/>
    <property type="match status" value="1"/>
</dbReference>
<evidence type="ECO:0000313" key="15">
    <source>
        <dbReference type="Proteomes" id="UP001497623"/>
    </source>
</evidence>
<dbReference type="GO" id="GO:0010976">
    <property type="term" value="P:positive regulation of neuron projection development"/>
    <property type="evidence" value="ECO:0007669"/>
    <property type="project" value="TreeGrafter"/>
</dbReference>
<organism evidence="14 15">
    <name type="scientific">Meganyctiphanes norvegica</name>
    <name type="common">Northern krill</name>
    <name type="synonym">Thysanopoda norvegica</name>
    <dbReference type="NCBI Taxonomy" id="48144"/>
    <lineage>
        <taxon>Eukaryota</taxon>
        <taxon>Metazoa</taxon>
        <taxon>Ecdysozoa</taxon>
        <taxon>Arthropoda</taxon>
        <taxon>Crustacea</taxon>
        <taxon>Multicrustacea</taxon>
        <taxon>Malacostraca</taxon>
        <taxon>Eumalacostraca</taxon>
        <taxon>Eucarida</taxon>
        <taxon>Euphausiacea</taxon>
        <taxon>Euphausiidae</taxon>
        <taxon>Meganyctiphanes</taxon>
    </lineage>
</organism>
<keyword evidence="9" id="KW-0325">Glycoprotein</keyword>
<dbReference type="PROSITE" id="PS50011">
    <property type="entry name" value="PROTEIN_KINASE_DOM"/>
    <property type="match status" value="1"/>
</dbReference>
<dbReference type="GO" id="GO:0005886">
    <property type="term" value="C:plasma membrane"/>
    <property type="evidence" value="ECO:0007669"/>
    <property type="project" value="UniProtKB-SubCell"/>
</dbReference>
<dbReference type="PANTHER" id="PTHR24416">
    <property type="entry name" value="TYROSINE-PROTEIN KINASE RECEPTOR"/>
    <property type="match status" value="1"/>
</dbReference>
<dbReference type="GO" id="GO:0004672">
    <property type="term" value="F:protein kinase activity"/>
    <property type="evidence" value="ECO:0007669"/>
    <property type="project" value="InterPro"/>
</dbReference>
<dbReference type="InterPro" id="IPR003306">
    <property type="entry name" value="WIF"/>
</dbReference>
<evidence type="ECO:0000256" key="2">
    <source>
        <dbReference type="ARBA" id="ARBA00022692"/>
    </source>
</evidence>
<gene>
    <name evidence="14" type="ORF">MNOR_LOCUS2690</name>
</gene>
<name>A0AAV2PNE2_MEGNR</name>
<evidence type="ECO:0000256" key="8">
    <source>
        <dbReference type="ARBA" id="ARBA00023170"/>
    </source>
</evidence>
<dbReference type="InterPro" id="IPR011009">
    <property type="entry name" value="Kinase-like_dom_sf"/>
</dbReference>
<dbReference type="Pfam" id="PF07714">
    <property type="entry name" value="PK_Tyr_Ser-Thr"/>
    <property type="match status" value="1"/>
</dbReference>
<evidence type="ECO:0000259" key="12">
    <source>
        <dbReference type="PROSITE" id="PS50011"/>
    </source>
</evidence>
<dbReference type="Pfam" id="PF02019">
    <property type="entry name" value="WIF"/>
    <property type="match status" value="1"/>
</dbReference>
<dbReference type="Gene3D" id="2.60.40.2170">
    <property type="entry name" value="Wnt, WIF domain"/>
    <property type="match status" value="1"/>
</dbReference>
<evidence type="ECO:0000259" key="13">
    <source>
        <dbReference type="PROSITE" id="PS50814"/>
    </source>
</evidence>
<feature type="transmembrane region" description="Helical" evidence="11">
    <location>
        <begin position="57"/>
        <end position="78"/>
    </location>
</feature>
<comment type="caution">
    <text evidence="14">The sequence shown here is derived from an EMBL/GenBank/DDBJ whole genome shotgun (WGS) entry which is preliminary data.</text>
</comment>
<evidence type="ECO:0000256" key="7">
    <source>
        <dbReference type="ARBA" id="ARBA00023136"/>
    </source>
</evidence>
<dbReference type="SUPFAM" id="SSF56112">
    <property type="entry name" value="Protein kinase-like (PK-like)"/>
    <property type="match status" value="1"/>
</dbReference>
<feature type="region of interest" description="Disordered" evidence="10">
    <location>
        <begin position="1"/>
        <end position="27"/>
    </location>
</feature>
<keyword evidence="4" id="KW-0547">Nucleotide-binding</keyword>
<dbReference type="PROSITE" id="PS00109">
    <property type="entry name" value="PROTEIN_KINASE_TYR"/>
    <property type="match status" value="1"/>
</dbReference>
<dbReference type="GO" id="GO:0043235">
    <property type="term" value="C:receptor complex"/>
    <property type="evidence" value="ECO:0007669"/>
    <property type="project" value="TreeGrafter"/>
</dbReference>
<dbReference type="SMART" id="SM00469">
    <property type="entry name" value="WIF"/>
    <property type="match status" value="1"/>
</dbReference>
<feature type="domain" description="Protein kinase" evidence="12">
    <location>
        <begin position="490"/>
        <end position="757"/>
    </location>
</feature>
<protein>
    <recommendedName>
        <fullName evidence="16">Tyrosine-protein kinase Dnt</fullName>
    </recommendedName>
</protein>
<dbReference type="InterPro" id="IPR000719">
    <property type="entry name" value="Prot_kinase_dom"/>
</dbReference>
<keyword evidence="15" id="KW-1185">Reference proteome</keyword>
<evidence type="ECO:0008006" key="16">
    <source>
        <dbReference type="Google" id="ProtNLM"/>
    </source>
</evidence>
<feature type="region of interest" description="Disordered" evidence="10">
    <location>
        <begin position="404"/>
        <end position="453"/>
    </location>
</feature>
<evidence type="ECO:0000256" key="4">
    <source>
        <dbReference type="ARBA" id="ARBA00022741"/>
    </source>
</evidence>
<dbReference type="GO" id="GO:0007169">
    <property type="term" value="P:cell surface receptor protein tyrosine kinase signaling pathway"/>
    <property type="evidence" value="ECO:0007669"/>
    <property type="project" value="TreeGrafter"/>
</dbReference>
<dbReference type="PRINTS" id="PR00109">
    <property type="entry name" value="TYRKINASE"/>
</dbReference>
<accession>A0AAV2PNE2</accession>
<dbReference type="InterPro" id="IPR038677">
    <property type="entry name" value="WIF_sf"/>
</dbReference>
<feature type="domain" description="WIF" evidence="13">
    <location>
        <begin position="76"/>
        <end position="221"/>
    </location>
</feature>
<evidence type="ECO:0000256" key="9">
    <source>
        <dbReference type="ARBA" id="ARBA00023180"/>
    </source>
</evidence>
<reference evidence="14 15" key="1">
    <citation type="submission" date="2024-05" db="EMBL/GenBank/DDBJ databases">
        <authorList>
            <person name="Wallberg A."/>
        </authorList>
    </citation>
    <scope>NUCLEOTIDE SEQUENCE [LARGE SCALE GENOMIC DNA]</scope>
</reference>
<dbReference type="GO" id="GO:0007409">
    <property type="term" value="P:axonogenesis"/>
    <property type="evidence" value="ECO:0007669"/>
    <property type="project" value="TreeGrafter"/>
</dbReference>
<dbReference type="InterPro" id="IPR008266">
    <property type="entry name" value="Tyr_kinase_AS"/>
</dbReference>
<proteinExistence type="predicted"/>
<keyword evidence="8" id="KW-0675">Receptor</keyword>
<feature type="transmembrane region" description="Helical" evidence="11">
    <location>
        <begin position="247"/>
        <end position="271"/>
    </location>
</feature>
<dbReference type="Gene3D" id="1.10.510.10">
    <property type="entry name" value="Transferase(Phosphotransferase) domain 1"/>
    <property type="match status" value="1"/>
</dbReference>
<dbReference type="EMBL" id="CAXKWB010000847">
    <property type="protein sequence ID" value="CAL4062450.1"/>
    <property type="molecule type" value="Genomic_DNA"/>
</dbReference>
<dbReference type="PANTHER" id="PTHR24416:SF349">
    <property type="entry name" value="TYROSINE-PROTEIN KINASE RYK"/>
    <property type="match status" value="1"/>
</dbReference>
<keyword evidence="7 11" id="KW-0472">Membrane</keyword>
<sequence>MHGTTFTAPGRVGNPGGSPRADTPPGGGQIRTLAIGSTSILSLCQAKRGLGLTPATVFLLLVMVFFVSPASANFNLYLKKPEVKRTLGLNAELYYIREGVLNEYALSYKVLVAADISMLYFTWEATARKPIEYSMSVSVGKSEEEAGAVVPGTSSPQALGLPSVNISLTGVVPNEVSTFRLHLPCTGLDSAEVPLTLTINFTSPRPRGPFTSVFIRRRKICLKGQFSEQYSRHLDTPEDAHPVLPAALYYGVSAAVGFSLVVTTIVIVAVVRRKKLKQITDQHIYCSDIGSMKSFQHGSGGSERGRTQSFARRSATVSNTYAVPDGISINSYATPFTTCRQPTLISTITSKHSHKNSTFQDHTDIFKDLSKEIVGNLSKNSSRVFSTENNTKKNNYLDGIHKQNSTFEHERSRKGNRSGMTRSCSKSGSYKYLGRSGSHNLSKTDKMKKKSSSHSLLTSSLSIRSEVVVSPSAADLQDKFKQMKISSSDVSLRSLVQEGSFSKVYQGSVRGGRSGQDQEVLIKTVGESSTLEFRVVLCREGARFFNLYHCNVLTLMGIAFMDNTLPYLIYPLQGYQNLKLYLLGESNSRPLRAKQLVEVGLQAAQGMAFLHHANVLHTDIAARNCMINSHLQLRLCDSGLSQDLFPGDYDVLPPDTARPIKWLAYEAIIGHIISSATDVWAYGVLLWELSTCGQQPYAEVVASEMRDYLHDGYRLAQPQHCPPELYKVMAFCWAIRAHDRPHAKLIINFLTDFHQRLV</sequence>
<keyword evidence="5" id="KW-0067">ATP-binding</keyword>
<keyword evidence="3" id="KW-0732">Signal</keyword>
<dbReference type="Proteomes" id="UP001497623">
    <property type="component" value="Unassembled WGS sequence"/>
</dbReference>